<keyword evidence="2" id="KW-0378">Hydrolase</keyword>
<evidence type="ECO:0000313" key="7">
    <source>
        <dbReference type="Proteomes" id="UP000325315"/>
    </source>
</evidence>
<proteinExistence type="inferred from homology"/>
<dbReference type="GO" id="GO:0000272">
    <property type="term" value="P:polysaccharide catabolic process"/>
    <property type="evidence" value="ECO:0007669"/>
    <property type="project" value="UniProtKB-KW"/>
</dbReference>
<evidence type="ECO:0000256" key="4">
    <source>
        <dbReference type="ARBA" id="ARBA00023326"/>
    </source>
</evidence>
<organism evidence="6 7">
    <name type="scientific">Gossypium australe</name>
    <dbReference type="NCBI Taxonomy" id="47621"/>
    <lineage>
        <taxon>Eukaryota</taxon>
        <taxon>Viridiplantae</taxon>
        <taxon>Streptophyta</taxon>
        <taxon>Embryophyta</taxon>
        <taxon>Tracheophyta</taxon>
        <taxon>Spermatophyta</taxon>
        <taxon>Magnoliopsida</taxon>
        <taxon>eudicotyledons</taxon>
        <taxon>Gunneridae</taxon>
        <taxon>Pentapetalae</taxon>
        <taxon>rosids</taxon>
        <taxon>malvids</taxon>
        <taxon>Malvales</taxon>
        <taxon>Malvaceae</taxon>
        <taxon>Malvoideae</taxon>
        <taxon>Gossypium</taxon>
    </lineage>
</organism>
<dbReference type="SUPFAM" id="SSF51445">
    <property type="entry name" value="(Trans)glycosidases"/>
    <property type="match status" value="1"/>
</dbReference>
<dbReference type="InterPro" id="IPR001000">
    <property type="entry name" value="GH10_dom"/>
</dbReference>
<evidence type="ECO:0000259" key="5">
    <source>
        <dbReference type="PROSITE" id="PS51760"/>
    </source>
</evidence>
<comment type="caution">
    <text evidence="6">The sequence shown here is derived from an EMBL/GenBank/DDBJ whole genome shotgun (WGS) entry which is preliminary data.</text>
</comment>
<dbReference type="Pfam" id="PF00331">
    <property type="entry name" value="Glyco_hydro_10"/>
    <property type="match status" value="1"/>
</dbReference>
<evidence type="ECO:0000256" key="3">
    <source>
        <dbReference type="ARBA" id="ARBA00023277"/>
    </source>
</evidence>
<accession>A0A5B6V1F8</accession>
<keyword evidence="7" id="KW-1185">Reference proteome</keyword>
<gene>
    <name evidence="6" type="ORF">EPI10_029410</name>
</gene>
<comment type="similarity">
    <text evidence="1">Belongs to the glycosyl hydrolase 10 (cellulase F) family.</text>
</comment>
<dbReference type="SUPFAM" id="SSF49785">
    <property type="entry name" value="Galactose-binding domain-like"/>
    <property type="match status" value="1"/>
</dbReference>
<dbReference type="EMBL" id="SMMG02000009">
    <property type="protein sequence ID" value="KAA3462977.1"/>
    <property type="molecule type" value="Genomic_DNA"/>
</dbReference>
<reference evidence="6" key="1">
    <citation type="submission" date="2019-08" db="EMBL/GenBank/DDBJ databases">
        <authorList>
            <person name="Liu F."/>
        </authorList>
    </citation>
    <scope>NUCLEOTIDE SEQUENCE [LARGE SCALE GENOMIC DNA]</scope>
    <source>
        <strain evidence="6">PA1801</strain>
        <tissue evidence="6">Leaf</tissue>
    </source>
</reference>
<dbReference type="GO" id="GO:0031176">
    <property type="term" value="F:endo-1,4-beta-xylanase activity"/>
    <property type="evidence" value="ECO:0007669"/>
    <property type="project" value="UniProtKB-ARBA"/>
</dbReference>
<evidence type="ECO:0000256" key="1">
    <source>
        <dbReference type="ARBA" id="ARBA00007495"/>
    </source>
</evidence>
<evidence type="ECO:0000256" key="2">
    <source>
        <dbReference type="ARBA" id="ARBA00022801"/>
    </source>
</evidence>
<dbReference type="AlphaFoldDB" id="A0A5B6V1F8"/>
<dbReference type="Gene3D" id="3.20.20.80">
    <property type="entry name" value="Glycosidases"/>
    <property type="match status" value="1"/>
</dbReference>
<dbReference type="SMART" id="SM00633">
    <property type="entry name" value="Glyco_10"/>
    <property type="match status" value="1"/>
</dbReference>
<evidence type="ECO:0000313" key="6">
    <source>
        <dbReference type="EMBL" id="KAA3462977.1"/>
    </source>
</evidence>
<name>A0A5B6V1F8_9ROSI</name>
<dbReference type="PANTHER" id="PTHR31490:SF82">
    <property type="entry name" value="ENDO-1,4-BETA-XYLANASE A-LIKE"/>
    <property type="match status" value="1"/>
</dbReference>
<keyword evidence="4" id="KW-0624">Polysaccharide degradation</keyword>
<dbReference type="PANTHER" id="PTHR31490">
    <property type="entry name" value="GLYCOSYL HYDROLASE"/>
    <property type="match status" value="1"/>
</dbReference>
<dbReference type="InterPro" id="IPR017853">
    <property type="entry name" value="GH"/>
</dbReference>
<dbReference type="Gene3D" id="2.60.120.260">
    <property type="entry name" value="Galactose-binding domain-like"/>
    <property type="match status" value="1"/>
</dbReference>
<dbReference type="Proteomes" id="UP000325315">
    <property type="component" value="Unassembled WGS sequence"/>
</dbReference>
<dbReference type="OrthoDB" id="3055998at2759"/>
<sequence>MEVWKKESVLLFLPLSILLSVWSPVFSGLVKVNALSYDYTASIECLAQPHKAQYGGGMIKNPELNEGLIGWSTFGNAVIEHRNESDGNKFVVAGKRNHFQDSVSQKLYLENDKLYTFSVNEAWVQVSEEKALVRAVFRTVTGLKRAAETVAESKCWSMLKGGLNVDASGPAELFFETDNTSVEVWVDSVSLQPFTQEEWMSHHVESIEKTKRRVRIRVEAEGNPVVNSKISIHQKASGKPIGCAVNKGILNNVGYQDWFTSRFTHTTFEDEMKWYTTEPVRGKEDYSLPDSIMTLMKQHNIAVRGHNIFWDDPHYQPNWVPSLQPNDLSAAANKRINSIMTKYKGQVIGWDVVNENLHFNFFESKLGPDASATFYKVAASIDHSIPLFMNEFNTLEQKGDAASTPAKYLEKLKNIQTSMGAEAKRMAIGLECHFDVPSLPYIRSSLDTLAATNLPIWLTEIDVKSGPNQAMYLEQVLREGHSHPGVSGMIIWSAWKPNGCYRMCLTDNNFKNLATGDVVDKLLKEWGIKATVEGKTDAAGFFEASLFHGEYEVKISDPVEAANSSVSQRFKVEPRHDFQDQIMLLQVST</sequence>
<protein>
    <submittedName>
        <fullName evidence="6">Anti-sigma-I factor RsgI6-like</fullName>
    </submittedName>
</protein>
<keyword evidence="3" id="KW-0119">Carbohydrate metabolism</keyword>
<dbReference type="InterPro" id="IPR008979">
    <property type="entry name" value="Galactose-bd-like_sf"/>
</dbReference>
<dbReference type="PROSITE" id="PS51760">
    <property type="entry name" value="GH10_2"/>
    <property type="match status" value="1"/>
</dbReference>
<dbReference type="InterPro" id="IPR044846">
    <property type="entry name" value="GH10"/>
</dbReference>
<feature type="domain" description="GH10" evidence="5">
    <location>
        <begin position="226"/>
        <end position="522"/>
    </location>
</feature>